<dbReference type="SUPFAM" id="SSF47413">
    <property type="entry name" value="lambda repressor-like DNA-binding domains"/>
    <property type="match status" value="1"/>
</dbReference>
<accession>A0ABV9VS45</accession>
<dbReference type="Gene3D" id="1.10.260.40">
    <property type="entry name" value="lambda repressor-like DNA-binding domains"/>
    <property type="match status" value="1"/>
</dbReference>
<name>A0ABV9VS45_9ACTN</name>
<keyword evidence="3" id="KW-1185">Reference proteome</keyword>
<evidence type="ECO:0000313" key="3">
    <source>
        <dbReference type="Proteomes" id="UP001595912"/>
    </source>
</evidence>
<dbReference type="InterPro" id="IPR010982">
    <property type="entry name" value="Lambda_DNA-bd_dom_sf"/>
</dbReference>
<dbReference type="SMART" id="SM00530">
    <property type="entry name" value="HTH_XRE"/>
    <property type="match status" value="1"/>
</dbReference>
<dbReference type="RefSeq" id="WP_380114507.1">
    <property type="nucleotide sequence ID" value="NZ_JBHSIU010000011.1"/>
</dbReference>
<dbReference type="EMBL" id="JBHSIU010000011">
    <property type="protein sequence ID" value="MFC4998253.1"/>
    <property type="molecule type" value="Genomic_DNA"/>
</dbReference>
<protein>
    <submittedName>
        <fullName evidence="2">Helix-turn-helix domain-containing protein</fullName>
    </submittedName>
</protein>
<dbReference type="Proteomes" id="UP001595912">
    <property type="component" value="Unassembled WGS sequence"/>
</dbReference>
<dbReference type="CDD" id="cd00093">
    <property type="entry name" value="HTH_XRE"/>
    <property type="match status" value="1"/>
</dbReference>
<evidence type="ECO:0000313" key="2">
    <source>
        <dbReference type="EMBL" id="MFC4998253.1"/>
    </source>
</evidence>
<proteinExistence type="predicted"/>
<gene>
    <name evidence="2" type="ORF">ACFPIJ_10455</name>
</gene>
<dbReference type="Pfam" id="PF13560">
    <property type="entry name" value="HTH_31"/>
    <property type="match status" value="1"/>
</dbReference>
<organism evidence="2 3">
    <name type="scientific">Dactylosporangium cerinum</name>
    <dbReference type="NCBI Taxonomy" id="1434730"/>
    <lineage>
        <taxon>Bacteria</taxon>
        <taxon>Bacillati</taxon>
        <taxon>Actinomycetota</taxon>
        <taxon>Actinomycetes</taxon>
        <taxon>Micromonosporales</taxon>
        <taxon>Micromonosporaceae</taxon>
        <taxon>Dactylosporangium</taxon>
    </lineage>
</organism>
<dbReference type="InterPro" id="IPR001387">
    <property type="entry name" value="Cro/C1-type_HTH"/>
</dbReference>
<sequence>MDVAGRVLSPAVFKALTYWPGWIGVPERPEPVDSSALARFLDDLLHELPWWNAAWQVTEVEAVRPREFASNLPTQPNRFTEVSVPGKLCDAAGRTLPFFALVRFEGGRLLRFQAKIGDTVLGPALGRPGRAEPHPFGAVLHRLMVNRGISATDLATKMGYSIATVTSLRAGARSPHPVLVRNIARALDIPEADLAAIAGVDTAPNAAAGT</sequence>
<evidence type="ECO:0000259" key="1">
    <source>
        <dbReference type="PROSITE" id="PS50943"/>
    </source>
</evidence>
<reference evidence="3" key="1">
    <citation type="journal article" date="2019" name="Int. J. Syst. Evol. Microbiol.">
        <title>The Global Catalogue of Microorganisms (GCM) 10K type strain sequencing project: providing services to taxonomists for standard genome sequencing and annotation.</title>
        <authorList>
            <consortium name="The Broad Institute Genomics Platform"/>
            <consortium name="The Broad Institute Genome Sequencing Center for Infectious Disease"/>
            <person name="Wu L."/>
            <person name="Ma J."/>
        </authorList>
    </citation>
    <scope>NUCLEOTIDE SEQUENCE [LARGE SCALE GENOMIC DNA]</scope>
    <source>
        <strain evidence="3">CGMCC 4.7152</strain>
    </source>
</reference>
<feature type="domain" description="HTH cro/C1-type" evidence="1">
    <location>
        <begin position="140"/>
        <end position="194"/>
    </location>
</feature>
<dbReference type="PROSITE" id="PS50943">
    <property type="entry name" value="HTH_CROC1"/>
    <property type="match status" value="1"/>
</dbReference>
<comment type="caution">
    <text evidence="2">The sequence shown here is derived from an EMBL/GenBank/DDBJ whole genome shotgun (WGS) entry which is preliminary data.</text>
</comment>